<dbReference type="InterPro" id="IPR036965">
    <property type="entry name" value="Terpene_synth_N_sf"/>
</dbReference>
<dbReference type="FunFam" id="1.50.10.160:FF:000001">
    <property type="entry name" value="Ent-copalyl diphosphate synthase"/>
    <property type="match status" value="1"/>
</dbReference>
<proteinExistence type="predicted"/>
<dbReference type="InterPro" id="IPR008949">
    <property type="entry name" value="Isoprenoid_synthase_dom_sf"/>
</dbReference>
<organism evidence="6 7">
    <name type="scientific">Iris pallida</name>
    <name type="common">Sweet iris</name>
    <dbReference type="NCBI Taxonomy" id="29817"/>
    <lineage>
        <taxon>Eukaryota</taxon>
        <taxon>Viridiplantae</taxon>
        <taxon>Streptophyta</taxon>
        <taxon>Embryophyta</taxon>
        <taxon>Tracheophyta</taxon>
        <taxon>Spermatophyta</taxon>
        <taxon>Magnoliopsida</taxon>
        <taxon>Liliopsida</taxon>
        <taxon>Asparagales</taxon>
        <taxon>Iridaceae</taxon>
        <taxon>Iridoideae</taxon>
        <taxon>Irideae</taxon>
        <taxon>Iris</taxon>
    </lineage>
</organism>
<dbReference type="EMBL" id="JANAVB010036295">
    <property type="protein sequence ID" value="KAJ6803793.1"/>
    <property type="molecule type" value="Genomic_DNA"/>
</dbReference>
<protein>
    <submittedName>
        <fullName evidence="6">Ent-copalyl diphosphate synthase 1, chloroplastic</fullName>
    </submittedName>
</protein>
<dbReference type="Gene3D" id="1.10.600.10">
    <property type="entry name" value="Farnesyl Diphosphate Synthase"/>
    <property type="match status" value="1"/>
</dbReference>
<evidence type="ECO:0000256" key="1">
    <source>
        <dbReference type="ARBA" id="ARBA00001946"/>
    </source>
</evidence>
<dbReference type="Gene3D" id="1.50.10.130">
    <property type="entry name" value="Terpene synthase, N-terminal domain"/>
    <property type="match status" value="1"/>
</dbReference>
<reference evidence="6" key="1">
    <citation type="journal article" date="2023" name="GigaByte">
        <title>Genome assembly of the bearded iris, Iris pallida Lam.</title>
        <authorList>
            <person name="Bruccoleri R.E."/>
            <person name="Oakeley E.J."/>
            <person name="Faust A.M.E."/>
            <person name="Altorfer M."/>
            <person name="Dessus-Babus S."/>
            <person name="Burckhardt D."/>
            <person name="Oertli M."/>
            <person name="Naumann U."/>
            <person name="Petersen F."/>
            <person name="Wong J."/>
        </authorList>
    </citation>
    <scope>NUCLEOTIDE SEQUENCE</scope>
    <source>
        <strain evidence="6">GSM-AAB239-AS_SAM_17_03QT</strain>
    </source>
</reference>
<dbReference type="PANTHER" id="PTHR31739">
    <property type="entry name" value="ENT-COPALYL DIPHOSPHATE SYNTHASE, CHLOROPLASTIC"/>
    <property type="match status" value="1"/>
</dbReference>
<evidence type="ECO:0000256" key="3">
    <source>
        <dbReference type="ARBA" id="ARBA00022842"/>
    </source>
</evidence>
<dbReference type="InterPro" id="IPR001906">
    <property type="entry name" value="Terpene_synth_N"/>
</dbReference>
<dbReference type="GO" id="GO:0016853">
    <property type="term" value="F:isomerase activity"/>
    <property type="evidence" value="ECO:0007669"/>
    <property type="project" value="UniProtKB-KW"/>
</dbReference>
<dbReference type="GO" id="GO:0000287">
    <property type="term" value="F:magnesium ion binding"/>
    <property type="evidence" value="ECO:0007669"/>
    <property type="project" value="TreeGrafter"/>
</dbReference>
<reference evidence="6" key="2">
    <citation type="submission" date="2023-04" db="EMBL/GenBank/DDBJ databases">
        <authorList>
            <person name="Bruccoleri R.E."/>
            <person name="Oakeley E.J."/>
            <person name="Faust A.-M."/>
            <person name="Dessus-Babus S."/>
            <person name="Altorfer M."/>
            <person name="Burckhardt D."/>
            <person name="Oertli M."/>
            <person name="Naumann U."/>
            <person name="Petersen F."/>
            <person name="Wong J."/>
        </authorList>
    </citation>
    <scope>NUCLEOTIDE SEQUENCE</scope>
    <source>
        <strain evidence="6">GSM-AAB239-AS_SAM_17_03QT</strain>
        <tissue evidence="6">Leaf</tissue>
    </source>
</reference>
<sequence length="705" mass="80620">MIDEVKRMLGSMGDGEITTSAYDTAWVALVPDLRGNGGPQFPSSLRWIIDNQLPDGSWGDEEIFSAHDRMINTLACVIALKTWSTSPERRERGLVFLRENMWRLAEEEEELMSIGFEVAFPSLIDIAKGLGLEFPYDDPALQDIYAKRKLKLRKIPKEIMHEVPTTLLHSIEGMPGLDWKRLLKLQSADGSFLFSPSSTAYALGQTRDEKCFEYLQRAVEKFDGGVPNVYPVDLFEHIWAVDRLERLGISRYFETEIRECLDYVYRYWTDNGICWARNSRVQDVDDTAMGFRLLRLHGYDVSPDVLRNFEKDGEFFCFVGQSNQAVTGMYNLNRASQVMFPGEHILDRAYKFSYRFLREKQANNQLLDKWIITKDLPGEVGYTLDFPFCASLPRVEARWFLEQYGGRNDTWIGKTLYRMPLVNNDLYLELAKADFNRCQATHQMEWLRIQKWYEECGLESLGVSRKSVLTDYFLAAACVFEPERAAERIGWAKTSVLAKAVASYLGSKTCLEESQERFISELGNSSIRLGGKKTGGLVGSILQLIDDLVSWDGWQHRQQHQQNIQIKLRHAWEEWILTRIRKEEHAFEGDETGLLLVRTVELCRGQSDPLANPDYDHLASLTSSICQQLAQLPEGNQDGENAMVDEAIKRKMQEMLQCVLQNSGGLNDQTNQTFLSVAKSYCYASCCPPATLSTHISKVLFEQVA</sequence>
<dbReference type="Proteomes" id="UP001140949">
    <property type="component" value="Unassembled WGS sequence"/>
</dbReference>
<dbReference type="Pfam" id="PF01397">
    <property type="entry name" value="Terpene_synth"/>
    <property type="match status" value="1"/>
</dbReference>
<dbReference type="SFLD" id="SFLDG01014">
    <property type="entry name" value="Terpene_Cyclase_Like_1_N-term"/>
    <property type="match status" value="1"/>
</dbReference>
<dbReference type="SFLD" id="SFLDG01605">
    <property type="entry name" value="Terpene_Cyclase_Like_1_N-term"/>
    <property type="match status" value="1"/>
</dbReference>
<dbReference type="AlphaFoldDB" id="A0AAX6EIC3"/>
<dbReference type="SUPFAM" id="SSF48576">
    <property type="entry name" value="Terpenoid synthases"/>
    <property type="match status" value="1"/>
</dbReference>
<dbReference type="InterPro" id="IPR050148">
    <property type="entry name" value="Terpene_synthase-like"/>
</dbReference>
<keyword evidence="4" id="KW-0413">Isomerase</keyword>
<evidence type="ECO:0000256" key="2">
    <source>
        <dbReference type="ARBA" id="ARBA00022723"/>
    </source>
</evidence>
<dbReference type="SUPFAM" id="SSF48239">
    <property type="entry name" value="Terpenoid cyclases/Protein prenyltransferases"/>
    <property type="match status" value="2"/>
</dbReference>
<evidence type="ECO:0000313" key="7">
    <source>
        <dbReference type="Proteomes" id="UP001140949"/>
    </source>
</evidence>
<dbReference type="FunFam" id="1.50.10.130:FF:000002">
    <property type="entry name" value="Ent-copalyl diphosphate synthase, chloroplastic"/>
    <property type="match status" value="1"/>
</dbReference>
<evidence type="ECO:0000259" key="5">
    <source>
        <dbReference type="Pfam" id="PF01397"/>
    </source>
</evidence>
<name>A0AAX6EIC3_IRIPA</name>
<dbReference type="Gene3D" id="1.50.10.160">
    <property type="match status" value="1"/>
</dbReference>
<evidence type="ECO:0000313" key="6">
    <source>
        <dbReference type="EMBL" id="KAJ6803793.1"/>
    </source>
</evidence>
<keyword evidence="3" id="KW-0460">Magnesium</keyword>
<keyword evidence="2" id="KW-0479">Metal-binding</keyword>
<dbReference type="PANTHER" id="PTHR31739:SF4">
    <property type="entry name" value="ENT-COPALYL DIPHOSPHATE SYNTHASE, CHLOROPLASTIC"/>
    <property type="match status" value="1"/>
</dbReference>
<comment type="caution">
    <text evidence="6">The sequence shown here is derived from an EMBL/GenBank/DDBJ whole genome shotgun (WGS) entry which is preliminary data.</text>
</comment>
<comment type="cofactor">
    <cofactor evidence="1">
        <name>Mg(2+)</name>
        <dbReference type="ChEBI" id="CHEBI:18420"/>
    </cofactor>
</comment>
<feature type="domain" description="Terpene synthase N-terminal" evidence="5">
    <location>
        <begin position="178"/>
        <end position="384"/>
    </location>
</feature>
<gene>
    <name evidence="6" type="ORF">M6B38_189715</name>
</gene>
<evidence type="ECO:0000256" key="4">
    <source>
        <dbReference type="ARBA" id="ARBA00023235"/>
    </source>
</evidence>
<dbReference type="GO" id="GO:0009507">
    <property type="term" value="C:chloroplast"/>
    <property type="evidence" value="ECO:0007669"/>
    <property type="project" value="TreeGrafter"/>
</dbReference>
<keyword evidence="7" id="KW-1185">Reference proteome</keyword>
<dbReference type="GO" id="GO:0010333">
    <property type="term" value="F:terpene synthase activity"/>
    <property type="evidence" value="ECO:0007669"/>
    <property type="project" value="InterPro"/>
</dbReference>
<accession>A0AAX6EIC3</accession>
<dbReference type="GO" id="GO:0009686">
    <property type="term" value="P:gibberellin biosynthetic process"/>
    <property type="evidence" value="ECO:0007669"/>
    <property type="project" value="TreeGrafter"/>
</dbReference>
<dbReference type="InterPro" id="IPR008930">
    <property type="entry name" value="Terpenoid_cyclase/PrenylTrfase"/>
</dbReference>